<dbReference type="Pfam" id="PF02824">
    <property type="entry name" value="TGS"/>
    <property type="match status" value="1"/>
</dbReference>
<dbReference type="HOGENOM" id="CLU_012300_3_2_10"/>
<name>H1DFJ1_9BACT</name>
<dbReference type="SUPFAM" id="SSF109604">
    <property type="entry name" value="HD-domain/PDEase-like"/>
    <property type="match status" value="1"/>
</dbReference>
<dbReference type="AlphaFoldDB" id="H1DFJ1"/>
<feature type="domain" description="TGS" evidence="3">
    <location>
        <begin position="407"/>
        <end position="468"/>
    </location>
</feature>
<accession>H1DFJ1</accession>
<dbReference type="PATRIC" id="fig|742817.3.peg.1089"/>
<dbReference type="SUPFAM" id="SSF81301">
    <property type="entry name" value="Nucleotidyltransferase"/>
    <property type="match status" value="1"/>
</dbReference>
<dbReference type="InterPro" id="IPR012676">
    <property type="entry name" value="TGS-like"/>
</dbReference>
<dbReference type="InterPro" id="IPR033655">
    <property type="entry name" value="TGS_RelA/SpoT"/>
</dbReference>
<dbReference type="Gene3D" id="1.10.3210.10">
    <property type="entry name" value="Hypothetical protein af1432"/>
    <property type="match status" value="1"/>
</dbReference>
<dbReference type="Gene3D" id="3.10.20.30">
    <property type="match status" value="1"/>
</dbReference>
<dbReference type="PROSITE" id="PS51671">
    <property type="entry name" value="ACT"/>
    <property type="match status" value="1"/>
</dbReference>
<dbReference type="InterPro" id="IPR045600">
    <property type="entry name" value="RelA/SpoT_AH_RIS"/>
</dbReference>
<dbReference type="InterPro" id="IPR045865">
    <property type="entry name" value="ACT-like_dom_sf"/>
</dbReference>
<dbReference type="GO" id="GO:0015969">
    <property type="term" value="P:guanosine tetraphosphate metabolic process"/>
    <property type="evidence" value="ECO:0007669"/>
    <property type="project" value="InterPro"/>
</dbReference>
<organism evidence="4 5">
    <name type="scientific">Odoribacter laneus YIT 12061</name>
    <dbReference type="NCBI Taxonomy" id="742817"/>
    <lineage>
        <taxon>Bacteria</taxon>
        <taxon>Pseudomonadati</taxon>
        <taxon>Bacteroidota</taxon>
        <taxon>Bacteroidia</taxon>
        <taxon>Bacteroidales</taxon>
        <taxon>Odoribacteraceae</taxon>
        <taxon>Odoribacter</taxon>
    </lineage>
</organism>
<dbReference type="InterPro" id="IPR007685">
    <property type="entry name" value="RelA_SpoT"/>
</dbReference>
<dbReference type="InterPro" id="IPR004811">
    <property type="entry name" value="RelA/Spo_fam"/>
</dbReference>
<dbReference type="PANTHER" id="PTHR21262">
    <property type="entry name" value="GUANOSINE-3',5'-BIS DIPHOSPHATE 3'-PYROPHOSPHOHYDROLASE"/>
    <property type="match status" value="1"/>
</dbReference>
<dbReference type="Gene3D" id="3.30.70.260">
    <property type="match status" value="1"/>
</dbReference>
<dbReference type="PROSITE" id="PS51880">
    <property type="entry name" value="TGS"/>
    <property type="match status" value="1"/>
</dbReference>
<dbReference type="InterPro" id="IPR002912">
    <property type="entry name" value="ACT_dom"/>
</dbReference>
<evidence type="ECO:0000313" key="4">
    <source>
        <dbReference type="EMBL" id="EHP48882.1"/>
    </source>
</evidence>
<gene>
    <name evidence="4" type="ORF">HMPREF9449_01027</name>
</gene>
<dbReference type="InterPro" id="IPR012675">
    <property type="entry name" value="Beta-grasp_dom_sf"/>
</dbReference>
<dbReference type="CDD" id="cd05399">
    <property type="entry name" value="NT_Rel-Spo_like"/>
    <property type="match status" value="1"/>
</dbReference>
<proteinExistence type="inferred from homology"/>
<protein>
    <submittedName>
        <fullName evidence="4">RelA/SpoT family protein</fullName>
    </submittedName>
</protein>
<dbReference type="STRING" id="742817.HMPREF9449_01027"/>
<dbReference type="CDD" id="cd01668">
    <property type="entry name" value="TGS_RSH"/>
    <property type="match status" value="1"/>
</dbReference>
<dbReference type="Pfam" id="PF19296">
    <property type="entry name" value="RelA_AH_RIS"/>
    <property type="match status" value="1"/>
</dbReference>
<reference evidence="4 5" key="1">
    <citation type="submission" date="2012-01" db="EMBL/GenBank/DDBJ databases">
        <title>The Genome Sequence of Odoribacter laneus YIT 12061.</title>
        <authorList>
            <consortium name="The Broad Institute Genome Sequencing Platform"/>
            <person name="Earl A."/>
            <person name="Ward D."/>
            <person name="Feldgarden M."/>
            <person name="Gevers D."/>
            <person name="Morotomi M."/>
            <person name="Young S.K."/>
            <person name="Zeng Q."/>
            <person name="Gargeya S."/>
            <person name="Fitzgerald M."/>
            <person name="Haas B."/>
            <person name="Abouelleil A."/>
            <person name="Alvarado L."/>
            <person name="Arachchi H.M."/>
            <person name="Berlin A."/>
            <person name="Chapman S.B."/>
            <person name="Gearin G."/>
            <person name="Goldberg J."/>
            <person name="Griggs A."/>
            <person name="Gujja S."/>
            <person name="Hansen M."/>
            <person name="Heiman D."/>
            <person name="Howarth C."/>
            <person name="Larimer J."/>
            <person name="Lui A."/>
            <person name="MacDonald P.J.P."/>
            <person name="McCowen C."/>
            <person name="Montmayeur A."/>
            <person name="Murphy C."/>
            <person name="Neiman D."/>
            <person name="Pearson M."/>
            <person name="Priest M."/>
            <person name="Roberts A."/>
            <person name="Saif S."/>
            <person name="Shea T."/>
            <person name="Sisk P."/>
            <person name="Stolte C."/>
            <person name="Sykes S."/>
            <person name="Wortman J."/>
            <person name="Nusbaum C."/>
            <person name="Birren B."/>
        </authorList>
    </citation>
    <scope>NUCLEOTIDE SEQUENCE [LARGE SCALE GENOMIC DNA]</scope>
    <source>
        <strain evidence="4 5">YIT 12061</strain>
    </source>
</reference>
<dbReference type="Pfam" id="PF13291">
    <property type="entry name" value="ACT_4"/>
    <property type="match status" value="1"/>
</dbReference>
<sequence>MGDFKSKYSTIIQEKFDTLQKSCRNLLSEEDIRLVEKAFELAAPVPPKEVQKVMPEFSLYEEEKEILKILDIALIITTEIGLGRTSIICAMLHTKVAKGELSISEVEDIFGPKVAQIVEGLKNINSIYTPQKIVNSENFRKLLLSFAQDIRVQLIFLAEKLYALRGAEHLTEAEQKQLARETDYVYIPFAHRLGLYNIKSEMEDKALRYSNPEIYAEISRKLTESKTAREKYIAEFIAPIVEELNKRSIRFKVKYRTKTIASILNKMRKNQVEFEEIYDIFAVRFIIDSSGENEKPDCWKVYSIVTDKYTPNPQRLRDWITVPKSNGYESLQTTVLGPGKRWVEVQIRTERMDEIAEKGFAAHWKYKGGTSDSAIENWLNELREILESPEENAIELLDDLKLDLQDKEVHVFTPKGDLITLPAGATLLDFAYAIHTNIGCKCVGGKVNQRNETLRYQLRNGDEITILTSANQQPKADWLNFTVTSKARNKIRQFLNEEVNHQADIGKELLTRRLKNWKIEFTDEIIRKLMQHYKYKFALDLYQGIAIGKHDPAEIKDILVQTKEDEKTATPAPVKDIHISHPHKVAEDVLIIDKNVDNVDYKFARCCNPVFGDEIIGFVSIGEGIKVHRKQCKNALDLQRRYPYRIVQTQWTNAGVTSYQTVLSLMGKDEIGVVNKITELISKDPRVTMRAIAINSAEGIFEGKITVLIDNTEHLAQLITRLKHLPGILKVNRHDSMLEQ</sequence>
<dbReference type="eggNOG" id="COG0317">
    <property type="taxonomic scope" value="Bacteria"/>
</dbReference>
<dbReference type="SMART" id="SM00954">
    <property type="entry name" value="RelA_SpoT"/>
    <property type="match status" value="1"/>
</dbReference>
<comment type="function">
    <text evidence="1">In eubacteria ppGpp (guanosine 3'-diphosphate 5'-diphosphate) is a mediator of the stringent response that coordinates a variety of cellular activities in response to changes in nutritional abundance.</text>
</comment>
<dbReference type="NCBIfam" id="TIGR00691">
    <property type="entry name" value="spoT_relA"/>
    <property type="match status" value="1"/>
</dbReference>
<keyword evidence="5" id="KW-1185">Reference proteome</keyword>
<evidence type="ECO:0000259" key="3">
    <source>
        <dbReference type="PROSITE" id="PS51880"/>
    </source>
</evidence>
<comment type="caution">
    <text evidence="4">The sequence shown here is derived from an EMBL/GenBank/DDBJ whole genome shotgun (WGS) entry which is preliminary data.</text>
</comment>
<evidence type="ECO:0000313" key="5">
    <source>
        <dbReference type="Proteomes" id="UP000004892"/>
    </source>
</evidence>
<feature type="domain" description="ACT" evidence="2">
    <location>
        <begin position="662"/>
        <end position="736"/>
    </location>
</feature>
<dbReference type="SUPFAM" id="SSF81271">
    <property type="entry name" value="TGS-like"/>
    <property type="match status" value="1"/>
</dbReference>
<dbReference type="Pfam" id="PF04607">
    <property type="entry name" value="RelA_SpoT"/>
    <property type="match status" value="1"/>
</dbReference>
<evidence type="ECO:0000259" key="2">
    <source>
        <dbReference type="PROSITE" id="PS51671"/>
    </source>
</evidence>
<dbReference type="Proteomes" id="UP000004892">
    <property type="component" value="Unassembled WGS sequence"/>
</dbReference>
<dbReference type="EMBL" id="ADMC01000016">
    <property type="protein sequence ID" value="EHP48882.1"/>
    <property type="molecule type" value="Genomic_DNA"/>
</dbReference>
<dbReference type="SUPFAM" id="SSF55021">
    <property type="entry name" value="ACT-like"/>
    <property type="match status" value="1"/>
</dbReference>
<dbReference type="InterPro" id="IPR004095">
    <property type="entry name" value="TGS"/>
</dbReference>
<dbReference type="Gene3D" id="3.30.460.10">
    <property type="entry name" value="Beta Polymerase, domain 2"/>
    <property type="match status" value="1"/>
</dbReference>
<dbReference type="FunFam" id="3.10.20.30:FF:000002">
    <property type="entry name" value="GTP pyrophosphokinase (RelA/SpoT)"/>
    <property type="match status" value="1"/>
</dbReference>
<dbReference type="PANTHER" id="PTHR21262:SF31">
    <property type="entry name" value="GTP PYROPHOSPHOKINASE"/>
    <property type="match status" value="1"/>
</dbReference>
<comment type="similarity">
    <text evidence="1">Belongs to the relA/spoT family.</text>
</comment>
<dbReference type="Pfam" id="PF13328">
    <property type="entry name" value="HD_4"/>
    <property type="match status" value="1"/>
</dbReference>
<dbReference type="InterPro" id="IPR043519">
    <property type="entry name" value="NT_sf"/>
</dbReference>
<evidence type="ECO:0000256" key="1">
    <source>
        <dbReference type="RuleBase" id="RU003847"/>
    </source>
</evidence>
<dbReference type="GO" id="GO:0005886">
    <property type="term" value="C:plasma membrane"/>
    <property type="evidence" value="ECO:0007669"/>
    <property type="project" value="TreeGrafter"/>
</dbReference>